<dbReference type="NCBIfam" id="TIGR00205">
    <property type="entry name" value="fliE"/>
    <property type="match status" value="1"/>
</dbReference>
<dbReference type="STRING" id="1122252.SAMN05660443_1743"/>
<keyword evidence="4 5" id="KW-0975">Bacterial flagellum</keyword>
<dbReference type="RefSeq" id="WP_091962092.1">
    <property type="nucleotide sequence ID" value="NZ_FOLH01000003.1"/>
</dbReference>
<dbReference type="HAMAP" id="MF_00724">
    <property type="entry name" value="FliE"/>
    <property type="match status" value="1"/>
</dbReference>
<comment type="similarity">
    <text evidence="2 5">Belongs to the FliE family.</text>
</comment>
<evidence type="ECO:0000313" key="6">
    <source>
        <dbReference type="EMBL" id="SFC17638.1"/>
    </source>
</evidence>
<proteinExistence type="inferred from homology"/>
<dbReference type="Pfam" id="PF02049">
    <property type="entry name" value="FliE"/>
    <property type="match status" value="1"/>
</dbReference>
<dbReference type="PANTHER" id="PTHR34653">
    <property type="match status" value="1"/>
</dbReference>
<organism evidence="6 7">
    <name type="scientific">Marinospirillum celere</name>
    <dbReference type="NCBI Taxonomy" id="1122252"/>
    <lineage>
        <taxon>Bacteria</taxon>
        <taxon>Pseudomonadati</taxon>
        <taxon>Pseudomonadota</taxon>
        <taxon>Gammaproteobacteria</taxon>
        <taxon>Oceanospirillales</taxon>
        <taxon>Oceanospirillaceae</taxon>
        <taxon>Marinospirillum</taxon>
    </lineage>
</organism>
<dbReference type="OrthoDB" id="8909229at2"/>
<dbReference type="InterPro" id="IPR001624">
    <property type="entry name" value="FliE"/>
</dbReference>
<comment type="subcellular location">
    <subcellularLocation>
        <location evidence="1 5">Bacterial flagellum basal body</location>
    </subcellularLocation>
</comment>
<evidence type="ECO:0000313" key="7">
    <source>
        <dbReference type="Proteomes" id="UP000199058"/>
    </source>
</evidence>
<dbReference type="GO" id="GO:0009425">
    <property type="term" value="C:bacterial-type flagellum basal body"/>
    <property type="evidence" value="ECO:0007669"/>
    <property type="project" value="UniProtKB-SubCell"/>
</dbReference>
<dbReference type="GO" id="GO:0005198">
    <property type="term" value="F:structural molecule activity"/>
    <property type="evidence" value="ECO:0007669"/>
    <property type="project" value="UniProtKB-UniRule"/>
</dbReference>
<dbReference type="EMBL" id="FOLH01000003">
    <property type="protein sequence ID" value="SFC17638.1"/>
    <property type="molecule type" value="Genomic_DNA"/>
</dbReference>
<dbReference type="GO" id="GO:0071973">
    <property type="term" value="P:bacterial-type flagellum-dependent cell motility"/>
    <property type="evidence" value="ECO:0007669"/>
    <property type="project" value="InterPro"/>
</dbReference>
<sequence length="131" mass="14091">MVERADISSVLSQIRASQQGVDSSFASAAFAQRAPLVKGLQEGAGVAGVEKPADIKEVPSFSSLLKQAVDNVNGHQKAANDLRTRYELGDPNVDITNVMIAAQKSSVSFEAMTQVRNRLVGAYQEIMRMPI</sequence>
<keyword evidence="7" id="KW-1185">Reference proteome</keyword>
<reference evidence="6 7" key="1">
    <citation type="submission" date="2016-10" db="EMBL/GenBank/DDBJ databases">
        <authorList>
            <person name="de Groot N.N."/>
        </authorList>
    </citation>
    <scope>NUCLEOTIDE SEQUENCE [LARGE SCALE GENOMIC DNA]</scope>
    <source>
        <strain evidence="6 7">DSM 18438</strain>
    </source>
</reference>
<evidence type="ECO:0000256" key="3">
    <source>
        <dbReference type="ARBA" id="ARBA00018024"/>
    </source>
</evidence>
<keyword evidence="6" id="KW-0969">Cilium</keyword>
<dbReference type="GO" id="GO:0003774">
    <property type="term" value="F:cytoskeletal motor activity"/>
    <property type="evidence" value="ECO:0007669"/>
    <property type="project" value="InterPro"/>
</dbReference>
<accession>A0A1I1H6F3</accession>
<evidence type="ECO:0000256" key="1">
    <source>
        <dbReference type="ARBA" id="ARBA00004117"/>
    </source>
</evidence>
<dbReference type="PANTHER" id="PTHR34653:SF1">
    <property type="entry name" value="FLAGELLAR HOOK-BASAL BODY COMPLEX PROTEIN FLIE"/>
    <property type="match status" value="1"/>
</dbReference>
<keyword evidence="6" id="KW-0966">Cell projection</keyword>
<dbReference type="PRINTS" id="PR01006">
    <property type="entry name" value="FLGHOOKFLIE"/>
</dbReference>
<keyword evidence="6" id="KW-0282">Flagellum</keyword>
<gene>
    <name evidence="5" type="primary">fliE</name>
    <name evidence="6" type="ORF">SAMN05660443_1743</name>
</gene>
<evidence type="ECO:0000256" key="4">
    <source>
        <dbReference type="ARBA" id="ARBA00023143"/>
    </source>
</evidence>
<name>A0A1I1H6F3_9GAMM</name>
<evidence type="ECO:0000256" key="2">
    <source>
        <dbReference type="ARBA" id="ARBA00009272"/>
    </source>
</evidence>
<protein>
    <recommendedName>
        <fullName evidence="3 5">Flagellar hook-basal body complex protein FliE</fullName>
    </recommendedName>
</protein>
<evidence type="ECO:0000256" key="5">
    <source>
        <dbReference type="HAMAP-Rule" id="MF_00724"/>
    </source>
</evidence>
<dbReference type="Proteomes" id="UP000199058">
    <property type="component" value="Unassembled WGS sequence"/>
</dbReference>
<dbReference type="AlphaFoldDB" id="A0A1I1H6F3"/>